<feature type="non-terminal residue" evidence="1">
    <location>
        <position position="82"/>
    </location>
</feature>
<organism evidence="1">
    <name type="scientific">marine sediment metagenome</name>
    <dbReference type="NCBI Taxonomy" id="412755"/>
    <lineage>
        <taxon>unclassified sequences</taxon>
        <taxon>metagenomes</taxon>
        <taxon>ecological metagenomes</taxon>
    </lineage>
</organism>
<accession>X0WAX0</accession>
<comment type="caution">
    <text evidence="1">The sequence shown here is derived from an EMBL/GenBank/DDBJ whole genome shotgun (WGS) entry which is preliminary data.</text>
</comment>
<dbReference type="AlphaFoldDB" id="X0WAX0"/>
<evidence type="ECO:0000313" key="1">
    <source>
        <dbReference type="EMBL" id="GAG27805.1"/>
    </source>
</evidence>
<gene>
    <name evidence="1" type="ORF">S01H1_50312</name>
</gene>
<proteinExistence type="predicted"/>
<reference evidence="1" key="1">
    <citation type="journal article" date="2014" name="Front. Microbiol.">
        <title>High frequency of phylogenetically diverse reductive dehalogenase-homologous genes in deep subseafloor sedimentary metagenomes.</title>
        <authorList>
            <person name="Kawai M."/>
            <person name="Futagami T."/>
            <person name="Toyoda A."/>
            <person name="Takaki Y."/>
            <person name="Nishi S."/>
            <person name="Hori S."/>
            <person name="Arai W."/>
            <person name="Tsubouchi T."/>
            <person name="Morono Y."/>
            <person name="Uchiyama I."/>
            <person name="Ito T."/>
            <person name="Fujiyama A."/>
            <person name="Inagaki F."/>
            <person name="Takami H."/>
        </authorList>
    </citation>
    <scope>NUCLEOTIDE SEQUENCE</scope>
    <source>
        <strain evidence="1">Expedition CK06-06</strain>
    </source>
</reference>
<protein>
    <submittedName>
        <fullName evidence="1">Uncharacterized protein</fullName>
    </submittedName>
</protein>
<sequence length="82" mass="9549">MWETIKKLFRKIFETLSIPGGKADHSTEINHEIIKDETEEIKINESVDLFEDSILGKEQIDIADVDKLTELKEQTDTKHIEH</sequence>
<dbReference type="EMBL" id="BARS01032412">
    <property type="protein sequence ID" value="GAG27805.1"/>
    <property type="molecule type" value="Genomic_DNA"/>
</dbReference>
<name>X0WAX0_9ZZZZ</name>